<dbReference type="Pfam" id="PF18614">
    <property type="entry name" value="RNase_II_C_S1"/>
    <property type="match status" value="1"/>
</dbReference>
<dbReference type="GO" id="GO:0005829">
    <property type="term" value="C:cytosol"/>
    <property type="evidence" value="ECO:0007669"/>
    <property type="project" value="TreeGrafter"/>
</dbReference>
<dbReference type="InterPro" id="IPR003029">
    <property type="entry name" value="S1_domain"/>
</dbReference>
<comment type="subcellular location">
    <subcellularLocation>
        <location evidence="2 8">Cytoplasm</location>
    </subcellularLocation>
</comment>
<reference evidence="10 11" key="1">
    <citation type="journal article" date="2016" name="Nat. Commun.">
        <title>Thousands of microbial genomes shed light on interconnected biogeochemical processes in an aquifer system.</title>
        <authorList>
            <person name="Anantharaman K."/>
            <person name="Brown C.T."/>
            <person name="Hug L.A."/>
            <person name="Sharon I."/>
            <person name="Castelle C.J."/>
            <person name="Probst A.J."/>
            <person name="Thomas B.C."/>
            <person name="Singh A."/>
            <person name="Wilkins M.J."/>
            <person name="Karaoz U."/>
            <person name="Brodie E.L."/>
            <person name="Williams K.H."/>
            <person name="Hubbard S.S."/>
            <person name="Banfield J.F."/>
        </authorList>
    </citation>
    <scope>NUCLEOTIDE SEQUENCE [LARGE SCALE GENOMIC DNA]</scope>
</reference>
<evidence type="ECO:0000256" key="6">
    <source>
        <dbReference type="ARBA" id="ARBA00022839"/>
    </source>
</evidence>
<dbReference type="InterPro" id="IPR050180">
    <property type="entry name" value="RNR_Ribonuclease"/>
</dbReference>
<dbReference type="InterPro" id="IPR012340">
    <property type="entry name" value="NA-bd_OB-fold"/>
</dbReference>
<organism evidence="10 11">
    <name type="scientific">Candidatus Adlerbacteria bacterium RIFCSPHIGHO2_12_FULL_53_18</name>
    <dbReference type="NCBI Taxonomy" id="1797242"/>
    <lineage>
        <taxon>Bacteria</taxon>
        <taxon>Candidatus Adleribacteriota</taxon>
    </lineage>
</organism>
<evidence type="ECO:0000256" key="8">
    <source>
        <dbReference type="HAMAP-Rule" id="MF_01895"/>
    </source>
</evidence>
<keyword evidence="7 8" id="KW-0694">RNA-binding</keyword>
<dbReference type="EC" id="3.1.13.1" evidence="8"/>
<sequence length="643" mass="72920">MTKSKEQRSKKLISGVVQVTRKGTGYLAWPEEPEKEDVEIRTEDLGGALNGDTVEVELLGLFPRPKGKVHKVVARVKEEFVATIKDARTAVASDIRVYRPFALAEESNFAPGEKVLVRLLSFDGKQDPKGTIVKHLGRAGEHKVEMNAIVLEHGFRTEFPEEAEREARELEERHAQIIEEELGKRTDFRGTPTMTIDPADAKDFDDALSIVELPNGEYEVGVHIADATHFVRPGTALDDEAVRRGTSVYLVDSTIPMLPHEISAGIASLKQGEDRLAFSAVFRMNDKAEVVDRKFQKTIIRSQKRFTYEEAQEVLQTGKGPFIKELGRLRQLARVLRKKREHEGAIDFGDNEVKFTLDKDGKPISVVRKTRIETMLMIEEFMLLANREVATYISELAKKVPEKNLVFLYRIHDEPKEDRIEELATFVRAIGYEFGKQKKRPGVKDIAKLLKDIEGKPEEHLIRTATLRSMAKAIYSTKNIGHFGLAFEYYTHFTSPIRRYPDMLAHRILASHLDGKPITRTEYGHLEKLCIEVSAREAEAVDAERESIRYKLVEYMSTKVGQTFEGVISGVTDWGLYVEEKQSSAEGLVRIRTLGKEFFTYVPKEYALVGERTKKKFALGDKLRVRLVAADLAARTLDFELVN</sequence>
<evidence type="ECO:0000256" key="4">
    <source>
        <dbReference type="ARBA" id="ARBA00022722"/>
    </source>
</evidence>
<dbReference type="PANTHER" id="PTHR23355">
    <property type="entry name" value="RIBONUCLEASE"/>
    <property type="match status" value="1"/>
</dbReference>
<evidence type="ECO:0000256" key="3">
    <source>
        <dbReference type="ARBA" id="ARBA00022490"/>
    </source>
</evidence>
<protein>
    <recommendedName>
        <fullName evidence="8">Ribonuclease R</fullName>
        <shortName evidence="8">RNase R</shortName>
        <ecNumber evidence="8">3.1.13.1</ecNumber>
    </recommendedName>
</protein>
<feature type="domain" description="S1 motif" evidence="9">
    <location>
        <begin position="561"/>
        <end position="642"/>
    </location>
</feature>
<dbReference type="AlphaFoldDB" id="A0A1F4XSL3"/>
<evidence type="ECO:0000256" key="7">
    <source>
        <dbReference type="ARBA" id="ARBA00022884"/>
    </source>
</evidence>
<keyword evidence="3 8" id="KW-0963">Cytoplasm</keyword>
<evidence type="ECO:0000256" key="5">
    <source>
        <dbReference type="ARBA" id="ARBA00022801"/>
    </source>
</evidence>
<evidence type="ECO:0000256" key="2">
    <source>
        <dbReference type="ARBA" id="ARBA00004496"/>
    </source>
</evidence>
<dbReference type="InterPro" id="IPR001900">
    <property type="entry name" value="RNase_II/R"/>
</dbReference>
<dbReference type="InterPro" id="IPR011805">
    <property type="entry name" value="RNase_R"/>
</dbReference>
<dbReference type="NCBIfam" id="TIGR00358">
    <property type="entry name" value="3_prime_RNase"/>
    <property type="match status" value="1"/>
</dbReference>
<dbReference type="Gene3D" id="2.40.50.140">
    <property type="entry name" value="Nucleic acid-binding proteins"/>
    <property type="match status" value="2"/>
</dbReference>
<dbReference type="PANTHER" id="PTHR23355:SF9">
    <property type="entry name" value="DIS3-LIKE EXONUCLEASE 2"/>
    <property type="match status" value="1"/>
</dbReference>
<dbReference type="Pfam" id="PF17876">
    <property type="entry name" value="CSD2"/>
    <property type="match status" value="1"/>
</dbReference>
<keyword evidence="5 8" id="KW-0378">Hydrolase</keyword>
<dbReference type="HAMAP" id="MF_01895">
    <property type="entry name" value="RNase_R"/>
    <property type="match status" value="1"/>
</dbReference>
<dbReference type="CDD" id="cd04471">
    <property type="entry name" value="S1_RNase_R"/>
    <property type="match status" value="1"/>
</dbReference>
<dbReference type="Pfam" id="PF08206">
    <property type="entry name" value="OB_RNB"/>
    <property type="match status" value="1"/>
</dbReference>
<dbReference type="GO" id="GO:0008859">
    <property type="term" value="F:exoribonuclease II activity"/>
    <property type="evidence" value="ECO:0007669"/>
    <property type="project" value="UniProtKB-UniRule"/>
</dbReference>
<name>A0A1F4XSL3_9BACT</name>
<evidence type="ECO:0000259" key="9">
    <source>
        <dbReference type="PROSITE" id="PS50126"/>
    </source>
</evidence>
<gene>
    <name evidence="8" type="primary">rnr</name>
    <name evidence="10" type="ORF">A3F55_00900</name>
</gene>
<dbReference type="InterPro" id="IPR004476">
    <property type="entry name" value="RNase_II/RNase_R"/>
</dbReference>
<dbReference type="SUPFAM" id="SSF50249">
    <property type="entry name" value="Nucleic acid-binding proteins"/>
    <property type="match status" value="4"/>
</dbReference>
<comment type="similarity">
    <text evidence="8">Belongs to the RNR ribonuclease family. RNase R subfamily.</text>
</comment>
<dbReference type="InterPro" id="IPR022966">
    <property type="entry name" value="RNase_II/R_CS"/>
</dbReference>
<dbReference type="EMBL" id="MEWW01000013">
    <property type="protein sequence ID" value="OGC84594.1"/>
    <property type="molecule type" value="Genomic_DNA"/>
</dbReference>
<dbReference type="Pfam" id="PF00773">
    <property type="entry name" value="RNB"/>
    <property type="match status" value="1"/>
</dbReference>
<dbReference type="GO" id="GO:0006402">
    <property type="term" value="P:mRNA catabolic process"/>
    <property type="evidence" value="ECO:0007669"/>
    <property type="project" value="TreeGrafter"/>
</dbReference>
<keyword evidence="6 8" id="KW-0269">Exonuclease</keyword>
<dbReference type="NCBIfam" id="TIGR02063">
    <property type="entry name" value="RNase_R"/>
    <property type="match status" value="1"/>
</dbReference>
<dbReference type="PROSITE" id="PS01175">
    <property type="entry name" value="RIBONUCLEASE_II"/>
    <property type="match status" value="1"/>
</dbReference>
<comment type="caution">
    <text evidence="10">The sequence shown here is derived from an EMBL/GenBank/DDBJ whole genome shotgun (WGS) entry which is preliminary data.</text>
</comment>
<proteinExistence type="inferred from homology"/>
<dbReference type="PROSITE" id="PS50126">
    <property type="entry name" value="S1"/>
    <property type="match status" value="1"/>
</dbReference>
<keyword evidence="4 8" id="KW-0540">Nuclease</keyword>
<evidence type="ECO:0000256" key="1">
    <source>
        <dbReference type="ARBA" id="ARBA00001849"/>
    </source>
</evidence>
<dbReference type="Proteomes" id="UP000178091">
    <property type="component" value="Unassembled WGS sequence"/>
</dbReference>
<dbReference type="InterPro" id="IPR013223">
    <property type="entry name" value="RNase_B_OB_dom"/>
</dbReference>
<accession>A0A1F4XSL3</accession>
<dbReference type="InterPro" id="IPR040476">
    <property type="entry name" value="CSD2"/>
</dbReference>
<dbReference type="GO" id="GO:0003723">
    <property type="term" value="F:RNA binding"/>
    <property type="evidence" value="ECO:0007669"/>
    <property type="project" value="UniProtKB-UniRule"/>
</dbReference>
<dbReference type="InterPro" id="IPR040596">
    <property type="entry name" value="RNase_II_C_S1"/>
</dbReference>
<evidence type="ECO:0000313" key="10">
    <source>
        <dbReference type="EMBL" id="OGC84594.1"/>
    </source>
</evidence>
<comment type="function">
    <text evidence="8">3'-5' exoribonuclease that releases 5'-nucleoside monophosphates and is involved in maturation of structured RNAs.</text>
</comment>
<comment type="catalytic activity">
    <reaction evidence="1 8">
        <text>Exonucleolytic cleavage in the 3'- to 5'-direction to yield nucleoside 5'-phosphates.</text>
        <dbReference type="EC" id="3.1.13.1"/>
    </reaction>
</comment>
<evidence type="ECO:0000313" key="11">
    <source>
        <dbReference type="Proteomes" id="UP000178091"/>
    </source>
</evidence>
<dbReference type="SMART" id="SM00955">
    <property type="entry name" value="RNB"/>
    <property type="match status" value="1"/>
</dbReference>